<dbReference type="InterPro" id="IPR036390">
    <property type="entry name" value="WH_DNA-bd_sf"/>
</dbReference>
<protein>
    <submittedName>
        <fullName evidence="5">GntR family transcriptional regulator</fullName>
    </submittedName>
</protein>
<keyword evidence="6" id="KW-1185">Reference proteome</keyword>
<evidence type="ECO:0000256" key="3">
    <source>
        <dbReference type="ARBA" id="ARBA00023163"/>
    </source>
</evidence>
<dbReference type="PANTHER" id="PTHR44846">
    <property type="entry name" value="MANNOSYL-D-GLYCERATE TRANSPORT/METABOLISM SYSTEM REPRESSOR MNGR-RELATED"/>
    <property type="match status" value="1"/>
</dbReference>
<dbReference type="EMBL" id="AZHO01000012">
    <property type="protein sequence ID" value="KMT59922.1"/>
    <property type="molecule type" value="Genomic_DNA"/>
</dbReference>
<dbReference type="PATRIC" id="fig|1430899.3.peg.1233"/>
<reference evidence="5 6" key="1">
    <citation type="journal article" date="2015" name="Genome Biol. Evol.">
        <title>Comparative Genomics of Listeria Sensu Lato: Genus-Wide Differences in Evolutionary Dynamics and the Progressive Gain of Complex, Potentially Pathogenicity-Related Traits through Lateral Gene Transfer.</title>
        <authorList>
            <person name="Chiara M."/>
            <person name="Caruso M."/>
            <person name="D'Erchia A.M."/>
            <person name="Manzari C."/>
            <person name="Fraccalvieri R."/>
            <person name="Goffredo E."/>
            <person name="Latorre L."/>
            <person name="Miccolupo A."/>
            <person name="Padalino I."/>
            <person name="Santagada G."/>
            <person name="Chiocco D."/>
            <person name="Pesole G."/>
            <person name="Horner D.S."/>
            <person name="Parisi A."/>
        </authorList>
    </citation>
    <scope>NUCLEOTIDE SEQUENCE [LARGE SCALE GENOMIC DNA]</scope>
    <source>
        <strain evidence="5 6">1991</strain>
    </source>
</reference>
<dbReference type="Gene3D" id="1.10.10.10">
    <property type="entry name" value="Winged helix-like DNA-binding domain superfamily/Winged helix DNA-binding domain"/>
    <property type="match status" value="1"/>
</dbReference>
<dbReference type="InterPro" id="IPR028978">
    <property type="entry name" value="Chorismate_lyase_/UTRA_dom_sf"/>
</dbReference>
<dbReference type="Proteomes" id="UP000052258">
    <property type="component" value="Unassembled WGS sequence"/>
</dbReference>
<sequence length="249" mass="29345">MVEPKYMVIINDLKQQITDGVFQPGEKIYSEGELKKKYNVSNTTVVRALQELVRAGLLTRFQGKGTFVSKSVQNKEVLFNEYNSFPNYKDTNFMRDKKLHEEFTKVISIEEITDARIAERLQIQPENRIVHFKRVRMFGDTPWAIQNNYIAKSNLLNIDFTDLNRFITLSEELKKLYGFDILNEAMKEKIQIEFPISNSEVAELLGVPVNSPVYRMERITYIPENKPFEYVESFVKHDFYYIEIQKKKD</sequence>
<name>A0A0J8GB10_9LIST</name>
<dbReference type="GO" id="GO:0003700">
    <property type="term" value="F:DNA-binding transcription factor activity"/>
    <property type="evidence" value="ECO:0007669"/>
    <property type="project" value="InterPro"/>
</dbReference>
<feature type="domain" description="HTH gntR-type" evidence="4">
    <location>
        <begin position="3"/>
        <end position="71"/>
    </location>
</feature>
<keyword evidence="2" id="KW-0238">DNA-binding</keyword>
<dbReference type="PROSITE" id="PS50949">
    <property type="entry name" value="HTH_GNTR"/>
    <property type="match status" value="1"/>
</dbReference>
<dbReference type="InterPro" id="IPR000524">
    <property type="entry name" value="Tscrpt_reg_HTH_GntR"/>
</dbReference>
<proteinExistence type="predicted"/>
<evidence type="ECO:0000313" key="5">
    <source>
        <dbReference type="EMBL" id="KMT59922.1"/>
    </source>
</evidence>
<dbReference type="RefSeq" id="WP_007476627.1">
    <property type="nucleotide sequence ID" value="NZ_KQ130614.1"/>
</dbReference>
<evidence type="ECO:0000259" key="4">
    <source>
        <dbReference type="PROSITE" id="PS50949"/>
    </source>
</evidence>
<gene>
    <name evidence="5" type="ORF">X560_1476</name>
</gene>
<dbReference type="AlphaFoldDB" id="A0A0J8GB10"/>
<dbReference type="SUPFAM" id="SSF64288">
    <property type="entry name" value="Chorismate lyase-like"/>
    <property type="match status" value="1"/>
</dbReference>
<dbReference type="SUPFAM" id="SSF46785">
    <property type="entry name" value="Winged helix' DNA-binding domain"/>
    <property type="match status" value="1"/>
</dbReference>
<accession>A0A0J8GB10</accession>
<evidence type="ECO:0000256" key="1">
    <source>
        <dbReference type="ARBA" id="ARBA00023015"/>
    </source>
</evidence>
<dbReference type="SMART" id="SM00345">
    <property type="entry name" value="HTH_GNTR"/>
    <property type="match status" value="1"/>
</dbReference>
<keyword evidence="3" id="KW-0804">Transcription</keyword>
<dbReference type="GO" id="GO:0045892">
    <property type="term" value="P:negative regulation of DNA-templated transcription"/>
    <property type="evidence" value="ECO:0007669"/>
    <property type="project" value="TreeGrafter"/>
</dbReference>
<organism evidence="5 6">
    <name type="scientific">Listeria fleischmannii 1991</name>
    <dbReference type="NCBI Taxonomy" id="1430899"/>
    <lineage>
        <taxon>Bacteria</taxon>
        <taxon>Bacillati</taxon>
        <taxon>Bacillota</taxon>
        <taxon>Bacilli</taxon>
        <taxon>Bacillales</taxon>
        <taxon>Listeriaceae</taxon>
        <taxon>Listeria</taxon>
    </lineage>
</organism>
<dbReference type="SMART" id="SM00866">
    <property type="entry name" value="UTRA"/>
    <property type="match status" value="1"/>
</dbReference>
<comment type="caution">
    <text evidence="5">The sequence shown here is derived from an EMBL/GenBank/DDBJ whole genome shotgun (WGS) entry which is preliminary data.</text>
</comment>
<dbReference type="Gene3D" id="3.40.1410.10">
    <property type="entry name" value="Chorismate lyase-like"/>
    <property type="match status" value="1"/>
</dbReference>
<dbReference type="CDD" id="cd07377">
    <property type="entry name" value="WHTH_GntR"/>
    <property type="match status" value="1"/>
</dbReference>
<dbReference type="InterPro" id="IPR036388">
    <property type="entry name" value="WH-like_DNA-bd_sf"/>
</dbReference>
<evidence type="ECO:0000256" key="2">
    <source>
        <dbReference type="ARBA" id="ARBA00023125"/>
    </source>
</evidence>
<dbReference type="GO" id="GO:0003677">
    <property type="term" value="F:DNA binding"/>
    <property type="evidence" value="ECO:0007669"/>
    <property type="project" value="UniProtKB-KW"/>
</dbReference>
<dbReference type="OrthoDB" id="457376at2"/>
<evidence type="ECO:0000313" key="6">
    <source>
        <dbReference type="Proteomes" id="UP000052258"/>
    </source>
</evidence>
<dbReference type="InterPro" id="IPR011663">
    <property type="entry name" value="UTRA"/>
</dbReference>
<dbReference type="PANTHER" id="PTHR44846:SF1">
    <property type="entry name" value="MANNOSYL-D-GLYCERATE TRANSPORT_METABOLISM SYSTEM REPRESSOR MNGR-RELATED"/>
    <property type="match status" value="1"/>
</dbReference>
<dbReference type="InterPro" id="IPR050679">
    <property type="entry name" value="Bact_HTH_transcr_reg"/>
</dbReference>
<keyword evidence="1" id="KW-0805">Transcription regulation</keyword>
<dbReference type="Pfam" id="PF00392">
    <property type="entry name" value="GntR"/>
    <property type="match status" value="1"/>
</dbReference>
<dbReference type="Pfam" id="PF07702">
    <property type="entry name" value="UTRA"/>
    <property type="match status" value="1"/>
</dbReference>